<gene>
    <name evidence="1" type="primary">038</name>
</gene>
<evidence type="ECO:0000313" key="2">
    <source>
        <dbReference type="Proteomes" id="UP000008388"/>
    </source>
</evidence>
<proteinExistence type="predicted"/>
<reference evidence="1 2" key="1">
    <citation type="journal article" date="2011" name="Microbiology">
        <title>The Pseudomonas aeruginosa generalized transducing phage phiPA3 is a new member of the phiKZ-like group of 'jumbo' phages, and infects model laboratory strains and clinical isolates from cystic fibrosis patients.</title>
        <authorList>
            <person name="Monson R."/>
            <person name="Foulds I."/>
            <person name="Foweraker J."/>
            <person name="Welch M."/>
            <person name="Salmond G.P."/>
        </authorList>
    </citation>
    <scope>NUCLEOTIDE SEQUENCE [LARGE SCALE GENOMIC DNA]</scope>
</reference>
<organism evidence="1 2">
    <name type="scientific">Pseudomonas phage PhiPA3</name>
    <name type="common">Pseudomonas aeruginosa phage PhiPA3</name>
    <dbReference type="NCBI Taxonomy" id="998086"/>
    <lineage>
        <taxon>Viruses</taxon>
        <taxon>Duplodnaviria</taxon>
        <taxon>Heunggongvirae</taxon>
        <taxon>Uroviricota</taxon>
        <taxon>Caudoviricetes</taxon>
        <taxon>Chimalliviridae</taxon>
        <taxon>Miltoncavirus</taxon>
        <taxon>Miltoncavirus PhiPA3</taxon>
    </lineage>
</organism>
<dbReference type="EMBL" id="HQ630627">
    <property type="protein sequence ID" value="AEH03465.1"/>
    <property type="molecule type" value="Genomic_DNA"/>
</dbReference>
<keyword evidence="2" id="KW-1185">Reference proteome</keyword>
<sequence length="149" mass="17146">MNIHETLTTEREKEIIDRVLDGKGFDLHAFDIGLVLSELKNHEFRTFVLERVKASIGMDDIEIGHALATHTELLIDEMLMQIIETFEQCYVARITRFLTREEMAWLATSVPAMRAAKLLYETLVIPDSASGRFVRMQRVGTTLYLVYPN</sequence>
<name>F8SJS0_BPPA3</name>
<protein>
    <submittedName>
        <fullName evidence="1">Uncharacterized protein 038</fullName>
    </submittedName>
</protein>
<dbReference type="RefSeq" id="YP_009217121.1">
    <property type="nucleotide sequence ID" value="NC_028999.1"/>
</dbReference>
<dbReference type="Proteomes" id="UP000008388">
    <property type="component" value="Segment"/>
</dbReference>
<organismHost>
    <name type="scientific">Pseudomonas aeruginosa</name>
    <dbReference type="NCBI Taxonomy" id="287"/>
</organismHost>
<dbReference type="GeneID" id="26643569"/>
<dbReference type="KEGG" id="vg:26643569"/>
<evidence type="ECO:0000313" key="1">
    <source>
        <dbReference type="EMBL" id="AEH03465.1"/>
    </source>
</evidence>
<accession>F8SJS0</accession>